<gene>
    <name evidence="1" type="ORF">FMAN_15418</name>
</gene>
<protein>
    <submittedName>
        <fullName evidence="1">Uncharacterized protein</fullName>
    </submittedName>
</protein>
<organism evidence="1 2">
    <name type="scientific">Fusarium mangiferae</name>
    <name type="common">Mango malformation disease fungus</name>
    <dbReference type="NCBI Taxonomy" id="192010"/>
    <lineage>
        <taxon>Eukaryota</taxon>
        <taxon>Fungi</taxon>
        <taxon>Dikarya</taxon>
        <taxon>Ascomycota</taxon>
        <taxon>Pezizomycotina</taxon>
        <taxon>Sordariomycetes</taxon>
        <taxon>Hypocreomycetidae</taxon>
        <taxon>Hypocreales</taxon>
        <taxon>Nectriaceae</taxon>
        <taxon>Fusarium</taxon>
        <taxon>Fusarium fujikuroi species complex</taxon>
    </lineage>
</organism>
<reference evidence="2" key="1">
    <citation type="journal article" date="2016" name="Genome Biol. Evol.">
        <title>Comparative 'omics' of the Fusarium fujikuroi species complex highlights differences in genetic potential and metabolite synthesis.</title>
        <authorList>
            <person name="Niehaus E.-M."/>
            <person name="Muensterkoetter M."/>
            <person name="Proctor R.H."/>
            <person name="Brown D.W."/>
            <person name="Sharon A."/>
            <person name="Idan Y."/>
            <person name="Oren-Young L."/>
            <person name="Sieber C.M."/>
            <person name="Novak O."/>
            <person name="Pencik A."/>
            <person name="Tarkowska D."/>
            <person name="Hromadova K."/>
            <person name="Freeman S."/>
            <person name="Maymon M."/>
            <person name="Elazar M."/>
            <person name="Youssef S.A."/>
            <person name="El-Shabrawy E.S.M."/>
            <person name="Shalaby A.B.A."/>
            <person name="Houterman P."/>
            <person name="Brock N.L."/>
            <person name="Burkhardt I."/>
            <person name="Tsavkelova E.A."/>
            <person name="Dickschat J.S."/>
            <person name="Galuszka P."/>
            <person name="Gueldener U."/>
            <person name="Tudzynski B."/>
        </authorList>
    </citation>
    <scope>NUCLEOTIDE SEQUENCE [LARGE SCALE GENOMIC DNA]</scope>
    <source>
        <strain evidence="2">MRC7560</strain>
    </source>
</reference>
<keyword evidence="2" id="KW-1185">Reference proteome</keyword>
<dbReference type="GeneID" id="65094659"/>
<evidence type="ECO:0000313" key="1">
    <source>
        <dbReference type="EMBL" id="CVL09077.1"/>
    </source>
</evidence>
<name>A0A1L7UMS8_FUSMA</name>
<accession>A0A1L7UMS8</accession>
<dbReference type="VEuPathDB" id="FungiDB:FMAN_15418"/>
<sequence length="176" mass="19783">MPTWACRSHTVDMLASTSATTIETVRKATVMARAHLLSPVEPPQLSLASCMRLNDQSVVHRPRNSGCKKLSSRTCGFHFQPFQTHGRCETSGNCFSHVLLEPQSRIRDDAQDLGFQFRLDHVSLDRERYTTGTVDDTGKVHDDRLVALKCLPYQCTIDDGLNTFSVVFRRRTCDPG</sequence>
<evidence type="ECO:0000313" key="2">
    <source>
        <dbReference type="Proteomes" id="UP000184255"/>
    </source>
</evidence>
<dbReference type="Proteomes" id="UP000184255">
    <property type="component" value="Unassembled WGS sequence"/>
</dbReference>
<dbReference type="EMBL" id="FCQH01000030">
    <property type="protein sequence ID" value="CVL09077.1"/>
    <property type="molecule type" value="Genomic_DNA"/>
</dbReference>
<proteinExistence type="predicted"/>
<comment type="caution">
    <text evidence="1">The sequence shown here is derived from an EMBL/GenBank/DDBJ whole genome shotgun (WGS) entry which is preliminary data.</text>
</comment>
<dbReference type="RefSeq" id="XP_041691450.1">
    <property type="nucleotide sequence ID" value="XM_041826139.1"/>
</dbReference>
<dbReference type="AlphaFoldDB" id="A0A1L7UMS8"/>